<dbReference type="AlphaFoldDB" id="A0A0J0XWU7"/>
<evidence type="ECO:0000313" key="2">
    <source>
        <dbReference type="Proteomes" id="UP000053611"/>
    </source>
</evidence>
<gene>
    <name evidence="1" type="ORF">CC85DRAFT_136783</name>
</gene>
<proteinExistence type="predicted"/>
<accession>A0A0J0XWU7</accession>
<name>A0A0J0XWU7_9TREE</name>
<reference evidence="1 2" key="1">
    <citation type="submission" date="2015-03" db="EMBL/GenBank/DDBJ databases">
        <title>Genomics and transcriptomics of the oil-accumulating basidiomycete yeast T. oleaginosus allow insights into substrate utilization and the diverse evolutionary trajectories of mating systems in fungi.</title>
        <authorList>
            <consortium name="DOE Joint Genome Institute"/>
            <person name="Kourist R."/>
            <person name="Kracht O."/>
            <person name="Bracharz F."/>
            <person name="Lipzen A."/>
            <person name="Nolan M."/>
            <person name="Ohm R."/>
            <person name="Grigoriev I."/>
            <person name="Sun S."/>
            <person name="Heitman J."/>
            <person name="Bruck T."/>
            <person name="Nowrousian M."/>
        </authorList>
    </citation>
    <scope>NUCLEOTIDE SEQUENCE [LARGE SCALE GENOMIC DNA]</scope>
    <source>
        <strain evidence="1 2">IBC0246</strain>
    </source>
</reference>
<protein>
    <submittedName>
        <fullName evidence="1">Uncharacterized protein</fullName>
    </submittedName>
</protein>
<keyword evidence="2" id="KW-1185">Reference proteome</keyword>
<organism evidence="1 2">
    <name type="scientific">Cutaneotrichosporon oleaginosum</name>
    <dbReference type="NCBI Taxonomy" id="879819"/>
    <lineage>
        <taxon>Eukaryota</taxon>
        <taxon>Fungi</taxon>
        <taxon>Dikarya</taxon>
        <taxon>Basidiomycota</taxon>
        <taxon>Agaricomycotina</taxon>
        <taxon>Tremellomycetes</taxon>
        <taxon>Trichosporonales</taxon>
        <taxon>Trichosporonaceae</taxon>
        <taxon>Cutaneotrichosporon</taxon>
    </lineage>
</organism>
<evidence type="ECO:0000313" key="1">
    <source>
        <dbReference type="EMBL" id="KLT45535.1"/>
    </source>
</evidence>
<dbReference type="GeneID" id="28980089"/>
<dbReference type="RefSeq" id="XP_018282026.1">
    <property type="nucleotide sequence ID" value="XM_018419486.1"/>
</dbReference>
<dbReference type="Proteomes" id="UP000053611">
    <property type="component" value="Unassembled WGS sequence"/>
</dbReference>
<dbReference type="EMBL" id="KQ087181">
    <property type="protein sequence ID" value="KLT45535.1"/>
    <property type="molecule type" value="Genomic_DNA"/>
</dbReference>
<sequence>MMRRTSGPRFVHRPERRVARTGFIVLAASVVPSPCLATFPAPHQYCSPSACRACRAPFKIEGLFRCLFRHFGRGHPGTRPCSGSVPGTWGFVHTSAPALHRMLSCMVHAWSHQRTNMRMSCRAIVLLCAPTDP</sequence>